<organism evidence="1 2">
    <name type="scientific">Arabidopsis thaliana</name>
    <name type="common">Mouse-ear cress</name>
    <dbReference type="NCBI Taxonomy" id="3702"/>
    <lineage>
        <taxon>Eukaryota</taxon>
        <taxon>Viridiplantae</taxon>
        <taxon>Streptophyta</taxon>
        <taxon>Embryophyta</taxon>
        <taxon>Tracheophyta</taxon>
        <taxon>Spermatophyta</taxon>
        <taxon>Magnoliopsida</taxon>
        <taxon>eudicotyledons</taxon>
        <taxon>Gunneridae</taxon>
        <taxon>Pentapetalae</taxon>
        <taxon>rosids</taxon>
        <taxon>malvids</taxon>
        <taxon>Brassicales</taxon>
        <taxon>Brassicaceae</taxon>
        <taxon>Camelineae</taxon>
        <taxon>Arabidopsis</taxon>
    </lineage>
</organism>
<gene>
    <name evidence="1" type="ORF">C24_LOCUS23440</name>
</gene>
<accession>A0A5S9Y7V4</accession>
<dbReference type="ExpressionAtlas" id="A0A5S9Y7V4">
    <property type="expression patterns" value="baseline and differential"/>
</dbReference>
<reference evidence="1 2" key="1">
    <citation type="submission" date="2019-12" db="EMBL/GenBank/DDBJ databases">
        <authorList>
            <person name="Jiao W.-B."/>
            <person name="Schneeberger K."/>
        </authorList>
    </citation>
    <scope>NUCLEOTIDE SEQUENCE [LARGE SCALE GENOMIC DNA]</scope>
    <source>
        <strain evidence="2">cv. C24</strain>
    </source>
</reference>
<dbReference type="Proteomes" id="UP000434276">
    <property type="component" value="Unassembled WGS sequence"/>
</dbReference>
<name>A0A5S9Y7V4_ARATH</name>
<proteinExistence type="predicted"/>
<evidence type="ECO:0000313" key="2">
    <source>
        <dbReference type="Proteomes" id="UP000434276"/>
    </source>
</evidence>
<dbReference type="AlphaFoldDB" id="A0A5S9Y7V4"/>
<dbReference type="EMBL" id="CACSHJ010000096">
    <property type="protein sequence ID" value="CAA0405304.1"/>
    <property type="molecule type" value="Genomic_DNA"/>
</dbReference>
<evidence type="ECO:0000313" key="1">
    <source>
        <dbReference type="EMBL" id="CAA0405304.1"/>
    </source>
</evidence>
<sequence>MTNDTRSTRKAKKAFVPYPLGRDPSSFPTLETASYIDRRPISLRYRVTAMIEMSDLDEASKLSRLAVSERF</sequence>
<protein>
    <submittedName>
        <fullName evidence="1">Uncharacterized protein</fullName>
    </submittedName>
</protein>